<dbReference type="GO" id="GO:0000981">
    <property type="term" value="F:DNA-binding transcription factor activity, RNA polymerase II-specific"/>
    <property type="evidence" value="ECO:0007669"/>
    <property type="project" value="TreeGrafter"/>
</dbReference>
<dbReference type="Proteomes" id="UP000249789">
    <property type="component" value="Unassembled WGS sequence"/>
</dbReference>
<dbReference type="InterPro" id="IPR036638">
    <property type="entry name" value="HLH_DNA-bd_sf"/>
</dbReference>
<name>A0A8G1RND6_9EURO</name>
<organism evidence="8 9">
    <name type="scientific">Aspergillus fijiensis CBS 313.89</name>
    <dbReference type="NCBI Taxonomy" id="1448319"/>
    <lineage>
        <taxon>Eukaryota</taxon>
        <taxon>Fungi</taxon>
        <taxon>Dikarya</taxon>
        <taxon>Ascomycota</taxon>
        <taxon>Pezizomycotina</taxon>
        <taxon>Eurotiomycetes</taxon>
        <taxon>Eurotiomycetidae</taxon>
        <taxon>Eurotiales</taxon>
        <taxon>Aspergillaceae</taxon>
        <taxon>Aspergillus</taxon>
    </lineage>
</organism>
<feature type="region of interest" description="Disordered" evidence="6">
    <location>
        <begin position="178"/>
        <end position="210"/>
    </location>
</feature>
<evidence type="ECO:0000313" key="9">
    <source>
        <dbReference type="Proteomes" id="UP000249789"/>
    </source>
</evidence>
<evidence type="ECO:0000313" key="8">
    <source>
        <dbReference type="EMBL" id="RAK74576.1"/>
    </source>
</evidence>
<keyword evidence="2" id="KW-0805">Transcription regulation</keyword>
<sequence length="465" mass="51371">MRKVESRSSNPQIHLSYGVAIMDLRNPEAHNGSDSPQPGPFGYSFLSPMDTPYEPAPARPPGPALLDDNESTMLDNFFTTMNSNHFPNDFWMGGQTNRLLGTSGLDWPGELPPTFEGSTTSLSQPGLPHGSMDKSSMEMIAPEINTSADIFAAASMLYHNGITGNDFNSSFNHHNFASPDTDFNNPRMNGHGKVQAPSSHGQSKQPSRRRMPVGFHTSEMLFDVGEPISPEQQVTAKVRPLHWGSDVGFMGQGYMAPPEQPNEEDRTKELLGHLVCLEPQSSATNTRAPSPVTVRHSGGYDAPWADAAAAGQLSNLRRGFRDHVEDLAQPKKKQRTLVKEEDDETSDDDTLRQNPKKSKSSTRRLSQDTIQKRRLSSGPKAARENLTEEQKRSNHILSEQKRRNLIRQGFDDLCLLVPGLKGGGFSKSAMLTQAADWLEEILRGNEILKAQLAEMKTMNGLVMPR</sequence>
<dbReference type="CDD" id="cd11404">
    <property type="entry name" value="bHLHzip_Mlx_like"/>
    <property type="match status" value="1"/>
</dbReference>
<evidence type="ECO:0000256" key="1">
    <source>
        <dbReference type="ARBA" id="ARBA00004123"/>
    </source>
</evidence>
<dbReference type="SUPFAM" id="SSF47459">
    <property type="entry name" value="HLH, helix-loop-helix DNA-binding domain"/>
    <property type="match status" value="1"/>
</dbReference>
<dbReference type="Pfam" id="PF00010">
    <property type="entry name" value="HLH"/>
    <property type="match status" value="1"/>
</dbReference>
<gene>
    <name evidence="8" type="ORF">BO72DRAFT_450644</name>
</gene>
<dbReference type="AlphaFoldDB" id="A0A8G1RND6"/>
<reference evidence="8 9" key="1">
    <citation type="submission" date="2018-02" db="EMBL/GenBank/DDBJ databases">
        <title>The genomes of Aspergillus section Nigri reveals drivers in fungal speciation.</title>
        <authorList>
            <consortium name="DOE Joint Genome Institute"/>
            <person name="Vesth T.C."/>
            <person name="Nybo J."/>
            <person name="Theobald S."/>
            <person name="Brandl J."/>
            <person name="Frisvad J.C."/>
            <person name="Nielsen K.F."/>
            <person name="Lyhne E.K."/>
            <person name="Kogle M.E."/>
            <person name="Kuo A."/>
            <person name="Riley R."/>
            <person name="Clum A."/>
            <person name="Nolan M."/>
            <person name="Lipzen A."/>
            <person name="Salamov A."/>
            <person name="Henrissat B."/>
            <person name="Wiebenga A."/>
            <person name="De vries R.P."/>
            <person name="Grigoriev I.V."/>
            <person name="Mortensen U.H."/>
            <person name="Andersen M.R."/>
            <person name="Baker S.E."/>
        </authorList>
    </citation>
    <scope>NUCLEOTIDE SEQUENCE [LARGE SCALE GENOMIC DNA]</scope>
    <source>
        <strain evidence="8 9">CBS 313.89</strain>
    </source>
</reference>
<proteinExistence type="predicted"/>
<dbReference type="GO" id="GO:0046983">
    <property type="term" value="F:protein dimerization activity"/>
    <property type="evidence" value="ECO:0007669"/>
    <property type="project" value="InterPro"/>
</dbReference>
<keyword evidence="5" id="KW-0539">Nucleus</keyword>
<keyword evidence="9" id="KW-1185">Reference proteome</keyword>
<dbReference type="Gene3D" id="4.10.280.10">
    <property type="entry name" value="Helix-loop-helix DNA-binding domain"/>
    <property type="match status" value="1"/>
</dbReference>
<dbReference type="PROSITE" id="PS50888">
    <property type="entry name" value="BHLH"/>
    <property type="match status" value="1"/>
</dbReference>
<comment type="subcellular location">
    <subcellularLocation>
        <location evidence="1">Nucleus</location>
    </subcellularLocation>
</comment>
<evidence type="ECO:0000256" key="3">
    <source>
        <dbReference type="ARBA" id="ARBA00023125"/>
    </source>
</evidence>
<dbReference type="OrthoDB" id="5778525at2759"/>
<feature type="region of interest" description="Disordered" evidence="6">
    <location>
        <begin position="323"/>
        <end position="395"/>
    </location>
</feature>
<dbReference type="EMBL" id="KZ824667">
    <property type="protein sequence ID" value="RAK74576.1"/>
    <property type="molecule type" value="Genomic_DNA"/>
</dbReference>
<feature type="domain" description="BHLH" evidence="7">
    <location>
        <begin position="390"/>
        <end position="441"/>
    </location>
</feature>
<evidence type="ECO:0000256" key="4">
    <source>
        <dbReference type="ARBA" id="ARBA00023163"/>
    </source>
</evidence>
<evidence type="ECO:0000256" key="5">
    <source>
        <dbReference type="ARBA" id="ARBA00023242"/>
    </source>
</evidence>
<dbReference type="GO" id="GO:0000978">
    <property type="term" value="F:RNA polymerase II cis-regulatory region sequence-specific DNA binding"/>
    <property type="evidence" value="ECO:0007669"/>
    <property type="project" value="TreeGrafter"/>
</dbReference>
<dbReference type="PANTHER" id="PTHR15741:SF27">
    <property type="entry name" value="TRANSCRIPTION FACTOR AP-4"/>
    <property type="match status" value="1"/>
</dbReference>
<evidence type="ECO:0000256" key="2">
    <source>
        <dbReference type="ARBA" id="ARBA00023015"/>
    </source>
</evidence>
<dbReference type="InterPro" id="IPR011598">
    <property type="entry name" value="bHLH_dom"/>
</dbReference>
<evidence type="ECO:0000256" key="6">
    <source>
        <dbReference type="SAM" id="MobiDB-lite"/>
    </source>
</evidence>
<dbReference type="GO" id="GO:0005634">
    <property type="term" value="C:nucleus"/>
    <property type="evidence" value="ECO:0007669"/>
    <property type="project" value="UniProtKB-SubCell"/>
</dbReference>
<feature type="compositionally biased region" description="Polar residues" evidence="6">
    <location>
        <begin position="196"/>
        <end position="205"/>
    </location>
</feature>
<accession>A0A8G1RND6</accession>
<keyword evidence="3" id="KW-0238">DNA-binding</keyword>
<dbReference type="GeneID" id="63862630"/>
<keyword evidence="4" id="KW-0804">Transcription</keyword>
<protein>
    <recommendedName>
        <fullName evidence="7">BHLH domain-containing protein</fullName>
    </recommendedName>
</protein>
<feature type="compositionally biased region" description="Basic and acidic residues" evidence="6">
    <location>
        <begin position="381"/>
        <end position="395"/>
    </location>
</feature>
<dbReference type="VEuPathDB" id="FungiDB:BO72DRAFT_450644"/>
<dbReference type="InterPro" id="IPR052207">
    <property type="entry name" value="Max-like/E-box_TFs"/>
</dbReference>
<dbReference type="PANTHER" id="PTHR15741">
    <property type="entry name" value="BASIC HELIX-LOOP-HELIX ZIP TRANSCRIPTION FACTOR"/>
    <property type="match status" value="1"/>
</dbReference>
<dbReference type="RefSeq" id="XP_040798586.1">
    <property type="nucleotide sequence ID" value="XM_040945297.1"/>
</dbReference>
<evidence type="ECO:0000259" key="7">
    <source>
        <dbReference type="PROSITE" id="PS50888"/>
    </source>
</evidence>